<accession>A0ABT3WYW5</accession>
<dbReference type="Proteomes" id="UP001208017">
    <property type="component" value="Unassembled WGS sequence"/>
</dbReference>
<dbReference type="EMBL" id="JAPMLT010000003">
    <property type="protein sequence ID" value="MCX7569859.1"/>
    <property type="molecule type" value="Genomic_DNA"/>
</dbReference>
<evidence type="ECO:0000313" key="2">
    <source>
        <dbReference type="Proteomes" id="UP001208017"/>
    </source>
</evidence>
<keyword evidence="2" id="KW-1185">Reference proteome</keyword>
<gene>
    <name evidence="1" type="ORF">OS242_07770</name>
</gene>
<name>A0ABT3WYW5_9BACL</name>
<organism evidence="1 2">
    <name type="scientific">Tumebacillus lacus</name>
    <dbReference type="NCBI Taxonomy" id="2995335"/>
    <lineage>
        <taxon>Bacteria</taxon>
        <taxon>Bacillati</taxon>
        <taxon>Bacillota</taxon>
        <taxon>Bacilli</taxon>
        <taxon>Bacillales</taxon>
        <taxon>Alicyclobacillaceae</taxon>
        <taxon>Tumebacillus</taxon>
    </lineage>
</organism>
<reference evidence="1 2" key="1">
    <citation type="submission" date="2022-11" db="EMBL/GenBank/DDBJ databases">
        <title>Study of microbial diversity in lake waters.</title>
        <authorList>
            <person name="Zhang J."/>
        </authorList>
    </citation>
    <scope>NUCLEOTIDE SEQUENCE [LARGE SCALE GENOMIC DNA]</scope>
    <source>
        <strain evidence="1 2">DT12</strain>
    </source>
</reference>
<sequence length="146" mass="16187">MVIGLFGALVGIGLLVWQVFETRKARVLAVARELYEDRTIRYEGKVTLQNSPFPTLLPGEEVYLSILDGALCLTSRARECCAVDASRITSVASHLEEERAVMQIRYLDETGPQRIIALQTTPARARMIERYCMMGEGAGAQNKAIP</sequence>
<evidence type="ECO:0000313" key="1">
    <source>
        <dbReference type="EMBL" id="MCX7569859.1"/>
    </source>
</evidence>
<comment type="caution">
    <text evidence="1">The sequence shown here is derived from an EMBL/GenBank/DDBJ whole genome shotgun (WGS) entry which is preliminary data.</text>
</comment>
<proteinExistence type="predicted"/>
<dbReference type="RefSeq" id="WP_267151109.1">
    <property type="nucleotide sequence ID" value="NZ_JAPMLT010000003.1"/>
</dbReference>
<protein>
    <submittedName>
        <fullName evidence="1">Uncharacterized protein</fullName>
    </submittedName>
</protein>